<reference evidence="1 2" key="1">
    <citation type="submission" date="2017-11" db="EMBL/GenBank/DDBJ databases">
        <title>Genomic Encyclopedia of Archaeal and Bacterial Type Strains, Phase II (KMG-II): From Individual Species to Whole Genera.</title>
        <authorList>
            <person name="Goeker M."/>
        </authorList>
    </citation>
    <scope>NUCLEOTIDE SEQUENCE [LARGE SCALE GENOMIC DNA]</scope>
    <source>
        <strain evidence="1 2">DSM 29128</strain>
    </source>
</reference>
<accession>A0A2M8WKA6</accession>
<keyword evidence="2" id="KW-1185">Reference proteome</keyword>
<dbReference type="RefSeq" id="WP_100366286.1">
    <property type="nucleotide sequence ID" value="NZ_PGTY01000001.1"/>
</dbReference>
<dbReference type="Proteomes" id="UP000228531">
    <property type="component" value="Unassembled WGS sequence"/>
</dbReference>
<comment type="caution">
    <text evidence="1">The sequence shown here is derived from an EMBL/GenBank/DDBJ whole genome shotgun (WGS) entry which is preliminary data.</text>
</comment>
<evidence type="ECO:0000313" key="2">
    <source>
        <dbReference type="Proteomes" id="UP000228531"/>
    </source>
</evidence>
<gene>
    <name evidence="1" type="ORF">BC777_0177</name>
</gene>
<evidence type="ECO:0000313" key="1">
    <source>
        <dbReference type="EMBL" id="PJI91351.1"/>
    </source>
</evidence>
<dbReference type="AlphaFoldDB" id="A0A2M8WKA6"/>
<protein>
    <submittedName>
        <fullName evidence="1">Uncharacterized protein</fullName>
    </submittedName>
</protein>
<dbReference type="EMBL" id="PGTY01000001">
    <property type="protein sequence ID" value="PJI91351.1"/>
    <property type="molecule type" value="Genomic_DNA"/>
</dbReference>
<sequence length="129" mass="14262">MKTIVRSITFTLAVLSGQTTSAQTFDPEQQLRTFADCAGRLSAVMEYQWMFDGAASEQTKRHRAAVIDLVEATMPPDRGREVLHWRISAKLAQSALLTRATFNADADDAAWALAQAQRFERACTGLLLS</sequence>
<proteinExistence type="predicted"/>
<name>A0A2M8WKA6_9RHOB</name>
<organism evidence="1 2">
    <name type="scientific">Yoonia maricola</name>
    <dbReference type="NCBI Taxonomy" id="420999"/>
    <lineage>
        <taxon>Bacteria</taxon>
        <taxon>Pseudomonadati</taxon>
        <taxon>Pseudomonadota</taxon>
        <taxon>Alphaproteobacteria</taxon>
        <taxon>Rhodobacterales</taxon>
        <taxon>Paracoccaceae</taxon>
        <taxon>Yoonia</taxon>
    </lineage>
</organism>